<dbReference type="Proteomes" id="UP000437131">
    <property type="component" value="Unassembled WGS sequence"/>
</dbReference>
<dbReference type="RefSeq" id="WP_155083677.1">
    <property type="nucleotide sequence ID" value="NZ_WMIA01000007.1"/>
</dbReference>
<evidence type="ECO:0000313" key="2">
    <source>
        <dbReference type="Proteomes" id="UP000437131"/>
    </source>
</evidence>
<protein>
    <submittedName>
        <fullName evidence="1">Uncharacterized protein</fullName>
    </submittedName>
</protein>
<dbReference type="AlphaFoldDB" id="A0A844GQL7"/>
<proteinExistence type="predicted"/>
<name>A0A844GQL7_9CHRO</name>
<accession>A0A844GQL7</accession>
<organism evidence="1 2">
    <name type="scientific">Cyanobacterium aponinum 0216</name>
    <dbReference type="NCBI Taxonomy" id="2676140"/>
    <lineage>
        <taxon>Bacteria</taxon>
        <taxon>Bacillati</taxon>
        <taxon>Cyanobacteriota</taxon>
        <taxon>Cyanophyceae</taxon>
        <taxon>Oscillatoriophycideae</taxon>
        <taxon>Chroococcales</taxon>
        <taxon>Geminocystaceae</taxon>
        <taxon>Cyanobacterium</taxon>
    </lineage>
</organism>
<dbReference type="EMBL" id="WMIA01000007">
    <property type="protein sequence ID" value="MTF38844.1"/>
    <property type="molecule type" value="Genomic_DNA"/>
</dbReference>
<reference evidence="1 2" key="1">
    <citation type="submission" date="2019-11" db="EMBL/GenBank/DDBJ databases">
        <title>Isolation of a new High Light Tolerant Cyanobacteria.</title>
        <authorList>
            <person name="Dobson Z."/>
            <person name="Vaughn N."/>
            <person name="Vaughn M."/>
            <person name="Fromme P."/>
            <person name="Mazor Y."/>
        </authorList>
    </citation>
    <scope>NUCLEOTIDE SEQUENCE [LARGE SCALE GENOMIC DNA]</scope>
    <source>
        <strain evidence="1 2">0216</strain>
    </source>
</reference>
<comment type="caution">
    <text evidence="1">The sequence shown here is derived from an EMBL/GenBank/DDBJ whole genome shotgun (WGS) entry which is preliminary data.</text>
</comment>
<evidence type="ECO:0000313" key="1">
    <source>
        <dbReference type="EMBL" id="MTF38844.1"/>
    </source>
</evidence>
<gene>
    <name evidence="1" type="ORF">GGC33_07865</name>
</gene>
<sequence length="155" mass="17161">MFSPLILLSFFSLFFCSLIVPIRAETCKPLPLVGGEGSTVTKTVSQPTIPTRFGNITNSNWNTDWAVPGGESFKRYVVTVTSKDDNGFDVRMYLKYSDQTADEFFNEEGYTINPDQPLKVSANPRKGTQPYQVNLFVNGIASFGKTYSATVMGCL</sequence>